<evidence type="ECO:0000313" key="2">
    <source>
        <dbReference type="EMBL" id="CAD8261051.1"/>
    </source>
</evidence>
<dbReference type="InterPro" id="IPR036388">
    <property type="entry name" value="WH-like_DNA-bd_sf"/>
</dbReference>
<reference evidence="2" key="1">
    <citation type="submission" date="2021-01" db="EMBL/GenBank/DDBJ databases">
        <authorList>
            <person name="Corre E."/>
            <person name="Pelletier E."/>
            <person name="Niang G."/>
            <person name="Scheremetjew M."/>
            <person name="Finn R."/>
            <person name="Kale V."/>
            <person name="Holt S."/>
            <person name="Cochrane G."/>
            <person name="Meng A."/>
            <person name="Brown T."/>
            <person name="Cohen L."/>
        </authorList>
    </citation>
    <scope>NUCLEOTIDE SEQUENCE</scope>
    <source>
        <strain evidence="2">CCMP2078</strain>
    </source>
</reference>
<dbReference type="PANTHER" id="PTHR12732:SF0">
    <property type="entry name" value="PCI DOMAIN-CONTAINING PROTEIN 2"/>
    <property type="match status" value="1"/>
</dbReference>
<evidence type="ECO:0000259" key="1">
    <source>
        <dbReference type="PROSITE" id="PS50250"/>
    </source>
</evidence>
<accession>A0A7R9YEG3</accession>
<dbReference type="GO" id="GO:0070390">
    <property type="term" value="C:transcription export complex 2"/>
    <property type="evidence" value="ECO:0007669"/>
    <property type="project" value="TreeGrafter"/>
</dbReference>
<dbReference type="AlphaFoldDB" id="A0A7R9YEG3"/>
<dbReference type="GO" id="GO:0000973">
    <property type="term" value="P:post-transcriptional tethering of RNA polymerase II gene DNA at nuclear periphery"/>
    <property type="evidence" value="ECO:0007669"/>
    <property type="project" value="TreeGrafter"/>
</dbReference>
<dbReference type="SMART" id="SM00753">
    <property type="entry name" value="PAM"/>
    <property type="match status" value="1"/>
</dbReference>
<dbReference type="EMBL" id="HBEA01013837">
    <property type="protein sequence ID" value="CAD8261051.1"/>
    <property type="molecule type" value="Transcribed_RNA"/>
</dbReference>
<proteinExistence type="predicted"/>
<dbReference type="PROSITE" id="PS50250">
    <property type="entry name" value="PCI"/>
    <property type="match status" value="1"/>
</dbReference>
<dbReference type="GO" id="GO:0006368">
    <property type="term" value="P:transcription elongation by RNA polymerase II"/>
    <property type="evidence" value="ECO:0007669"/>
    <property type="project" value="TreeGrafter"/>
</dbReference>
<feature type="domain" description="PCI" evidence="1">
    <location>
        <begin position="211"/>
        <end position="397"/>
    </location>
</feature>
<organism evidence="2">
    <name type="scientific">Pinguiococcus pyrenoidosus</name>
    <dbReference type="NCBI Taxonomy" id="172671"/>
    <lineage>
        <taxon>Eukaryota</taxon>
        <taxon>Sar</taxon>
        <taxon>Stramenopiles</taxon>
        <taxon>Ochrophyta</taxon>
        <taxon>Pinguiophyceae</taxon>
        <taxon>Pinguiochrysidales</taxon>
        <taxon>Pinguiochrysidaceae</taxon>
        <taxon>Pinguiococcus</taxon>
    </lineage>
</organism>
<name>A0A7R9YEG3_9STRA</name>
<gene>
    <name evidence="2" type="ORF">PPYR1160_LOCUS10553</name>
</gene>
<dbReference type="PANTHER" id="PTHR12732">
    <property type="entry name" value="UNCHARACTERIZED PROTEASOME COMPONENT REGION PCI-CONTAINING"/>
    <property type="match status" value="1"/>
</dbReference>
<dbReference type="GO" id="GO:0003723">
    <property type="term" value="F:RNA binding"/>
    <property type="evidence" value="ECO:0007669"/>
    <property type="project" value="InterPro"/>
</dbReference>
<protein>
    <recommendedName>
        <fullName evidence="1">PCI domain-containing protein</fullName>
    </recommendedName>
</protein>
<dbReference type="GO" id="GO:0016973">
    <property type="term" value="P:poly(A)+ mRNA export from nucleus"/>
    <property type="evidence" value="ECO:0007669"/>
    <property type="project" value="TreeGrafter"/>
</dbReference>
<dbReference type="InterPro" id="IPR000717">
    <property type="entry name" value="PCI_dom"/>
</dbReference>
<dbReference type="InterPro" id="IPR045114">
    <property type="entry name" value="Csn12-like"/>
</dbReference>
<dbReference type="Gene3D" id="1.10.10.10">
    <property type="entry name" value="Winged helix-like DNA-binding domain superfamily/Winged helix DNA-binding domain"/>
    <property type="match status" value="1"/>
</dbReference>
<dbReference type="GO" id="GO:0003690">
    <property type="term" value="F:double-stranded DNA binding"/>
    <property type="evidence" value="ECO:0007669"/>
    <property type="project" value="InterPro"/>
</dbReference>
<dbReference type="Pfam" id="PF01399">
    <property type="entry name" value="PCI"/>
    <property type="match status" value="1"/>
</dbReference>
<sequence>MAQLQQLLGGVLQAWSSGDGHRLSAAFILPLRPHPLPADVRNAQSNGHDLDALAAGVLEGQAGGDFVETVGAYLQALSALAQGSWERVFAQLHRAFDAYSKTLQGAQDPDFVAFLLPTLKVLARHLNLAATRADAGAEGFKSLRKAENTLKNCFTDMLKDRSGARKPVLLCIAAQLFQVYSRMSNIPFAKTLVNTLKRPTTLQGVQQVKADIITYNYHCGRLFVFEDQFQEAESYLGSAFEGCHKDAVGNKRRILAYLVPVRILLGRMPTDRLLDKYGLPHFKGICRGIRTGNLRLFEQALADNQELFIRQGNFLILERTRKLCYRTLFRNLQKAAGYGPENTRVRLGDCEAAFRWMNCDSEPEQIECILANLIHKGIIKGYIAHAQVSSCTCPHRQGRAVAQLSMYSPLPQCCLSLFLSFSPFLSFCPFLFVSCRDCSC</sequence>